<dbReference type="AlphaFoldDB" id="A0A1G2K8A4"/>
<sequence length="571" mass="65815">MILSLIQKVREHYILVSIIVFGFFLRVYGIYFDYPAVEIVTAETWNMSYLLRVLQGDVFNNVLQYPALLSFLYIPGVLIKIAYIAVVRGLYGIDTLKAYFIVNGMGDLVVVARWYAVFFGTATIFLIYKIYRIVFKQEPPALYAALVCAVSLMPVLVSHWGKAHSGLIFFLVLSLYCILRFEEEKKLLWFWCSVITAALSFSAHYLGVNAFFIPLWGYVWNRESIKFRTVFKAALAYGAIVAFFYLVNYRGVFYSLYITLISPTSYYGSNNYTSIYPIGRWERFYYVIRESFNLEPAFVGLFLGLLVFNIKKFFKDRFVRYIAVFLACNYLFLTLVVASKYMSRYETPFILFSSTLAAAIAMEWLLKKGFGKFALCAIGTLFLIPSLIFTAKWLILIHNDTMVAAREWLLTVPAKGDVIYSTNNLIDVPLSYDAALWQRDMNGVTASGKINYIISHKEQFQNSGINIFYDRALRRKELAGPATKYAVVTYWNSDDGVTKVEKIKKEHTLELVQKFYPTDRKDLPLGEIEEGYVNNPLNWRVLMQLRGTGPFVEIYRVISYDKSSIQQLAYD</sequence>
<keyword evidence="1" id="KW-0472">Membrane</keyword>
<feature type="transmembrane region" description="Helical" evidence="1">
    <location>
        <begin position="322"/>
        <end position="342"/>
    </location>
</feature>
<evidence type="ECO:0000313" key="4">
    <source>
        <dbReference type="Proteomes" id="UP000177152"/>
    </source>
</evidence>
<feature type="transmembrane region" description="Helical" evidence="1">
    <location>
        <begin position="373"/>
        <end position="396"/>
    </location>
</feature>
<organism evidence="3 4">
    <name type="scientific">Candidatus Sungbacteria bacterium RIFCSPHIGHO2_01_FULL_47_32</name>
    <dbReference type="NCBI Taxonomy" id="1802264"/>
    <lineage>
        <taxon>Bacteria</taxon>
        <taxon>Candidatus Sungiibacteriota</taxon>
    </lineage>
</organism>
<proteinExistence type="predicted"/>
<feature type="transmembrane region" description="Helical" evidence="1">
    <location>
        <begin position="140"/>
        <end position="157"/>
    </location>
</feature>
<dbReference type="EMBL" id="MHQC01000032">
    <property type="protein sequence ID" value="OGZ94658.1"/>
    <property type="molecule type" value="Genomic_DNA"/>
</dbReference>
<protein>
    <recommendedName>
        <fullName evidence="2">Glycosyltransferase RgtA/B/C/D-like domain-containing protein</fullName>
    </recommendedName>
</protein>
<accession>A0A1G2K8A4</accession>
<feature type="transmembrane region" description="Helical" evidence="1">
    <location>
        <begin position="67"/>
        <end position="87"/>
    </location>
</feature>
<dbReference type="InterPro" id="IPR038731">
    <property type="entry name" value="RgtA/B/C-like"/>
</dbReference>
<evidence type="ECO:0000313" key="3">
    <source>
        <dbReference type="EMBL" id="OGZ94658.1"/>
    </source>
</evidence>
<feature type="transmembrane region" description="Helical" evidence="1">
    <location>
        <begin position="12"/>
        <end position="31"/>
    </location>
</feature>
<feature type="transmembrane region" description="Helical" evidence="1">
    <location>
        <begin position="108"/>
        <end position="128"/>
    </location>
</feature>
<dbReference type="Proteomes" id="UP000177152">
    <property type="component" value="Unassembled WGS sequence"/>
</dbReference>
<feature type="transmembrane region" description="Helical" evidence="1">
    <location>
        <begin position="292"/>
        <end position="310"/>
    </location>
</feature>
<name>A0A1G2K8A4_9BACT</name>
<feature type="transmembrane region" description="Helical" evidence="1">
    <location>
        <begin position="187"/>
        <end position="217"/>
    </location>
</feature>
<reference evidence="3 4" key="1">
    <citation type="journal article" date="2016" name="Nat. Commun.">
        <title>Thousands of microbial genomes shed light on interconnected biogeochemical processes in an aquifer system.</title>
        <authorList>
            <person name="Anantharaman K."/>
            <person name="Brown C.T."/>
            <person name="Hug L.A."/>
            <person name="Sharon I."/>
            <person name="Castelle C.J."/>
            <person name="Probst A.J."/>
            <person name="Thomas B.C."/>
            <person name="Singh A."/>
            <person name="Wilkins M.J."/>
            <person name="Karaoz U."/>
            <person name="Brodie E.L."/>
            <person name="Williams K.H."/>
            <person name="Hubbard S.S."/>
            <person name="Banfield J.F."/>
        </authorList>
    </citation>
    <scope>NUCLEOTIDE SEQUENCE [LARGE SCALE GENOMIC DNA]</scope>
</reference>
<evidence type="ECO:0000259" key="2">
    <source>
        <dbReference type="Pfam" id="PF13231"/>
    </source>
</evidence>
<gene>
    <name evidence="3" type="ORF">A2633_01415</name>
</gene>
<feature type="transmembrane region" description="Helical" evidence="1">
    <location>
        <begin position="164"/>
        <end position="181"/>
    </location>
</feature>
<evidence type="ECO:0000256" key="1">
    <source>
        <dbReference type="SAM" id="Phobius"/>
    </source>
</evidence>
<keyword evidence="1" id="KW-0812">Transmembrane</keyword>
<dbReference type="Pfam" id="PF13231">
    <property type="entry name" value="PMT_2"/>
    <property type="match status" value="1"/>
</dbReference>
<feature type="domain" description="Glycosyltransferase RgtA/B/C/D-like" evidence="2">
    <location>
        <begin position="106"/>
        <end position="241"/>
    </location>
</feature>
<feature type="transmembrane region" description="Helical" evidence="1">
    <location>
        <begin position="348"/>
        <end position="366"/>
    </location>
</feature>
<comment type="caution">
    <text evidence="3">The sequence shown here is derived from an EMBL/GenBank/DDBJ whole genome shotgun (WGS) entry which is preliminary data.</text>
</comment>
<keyword evidence="1" id="KW-1133">Transmembrane helix</keyword>